<evidence type="ECO:0000256" key="1">
    <source>
        <dbReference type="SAM" id="Phobius"/>
    </source>
</evidence>
<evidence type="ECO:0008006" key="4">
    <source>
        <dbReference type="Google" id="ProtNLM"/>
    </source>
</evidence>
<gene>
    <name evidence="2" type="ORF">COV57_02015</name>
</gene>
<reference evidence="2 3" key="1">
    <citation type="submission" date="2017-09" db="EMBL/GenBank/DDBJ databases">
        <title>Depth-based differentiation of microbial function through sediment-hosted aquifers and enrichment of novel symbionts in the deep terrestrial subsurface.</title>
        <authorList>
            <person name="Probst A.J."/>
            <person name="Ladd B."/>
            <person name="Jarett J.K."/>
            <person name="Geller-Mcgrath D.E."/>
            <person name="Sieber C.M."/>
            <person name="Emerson J.B."/>
            <person name="Anantharaman K."/>
            <person name="Thomas B.C."/>
            <person name="Malmstrom R."/>
            <person name="Stieglmeier M."/>
            <person name="Klingl A."/>
            <person name="Woyke T."/>
            <person name="Ryan C.M."/>
            <person name="Banfield J.F."/>
        </authorList>
    </citation>
    <scope>NUCLEOTIDE SEQUENCE [LARGE SCALE GENOMIC DNA]</scope>
    <source>
        <strain evidence="2">CG11_big_fil_rev_8_21_14_0_20_35_14</strain>
    </source>
</reference>
<dbReference type="Proteomes" id="UP000229893">
    <property type="component" value="Unassembled WGS sequence"/>
</dbReference>
<dbReference type="Pfam" id="PF04402">
    <property type="entry name" value="SIMPL"/>
    <property type="match status" value="1"/>
</dbReference>
<dbReference type="PANTHER" id="PTHR34387:SF2">
    <property type="entry name" value="SLR1258 PROTEIN"/>
    <property type="match status" value="1"/>
</dbReference>
<protein>
    <recommendedName>
        <fullName evidence="4">SIMPL domain-containing protein</fullName>
    </recommendedName>
</protein>
<sequence>MGEKENLFRYLKYFVVFIMLVAVYSFFWGPIASYEDSLYAVKTFTASGEGKVVVEPTIAKVGLSLITEGLNPAKVQADNAIKMNKVIEYLKSKGIEDKDIKTTQFNLNPKYSSVNRFNASYIDGYTLTQEVTVIISDLESVGEIVSTANSLGVNRINSVSFDVTDEEREQYMAEARAEAFEDARVKARSMASSAKVRLGSVISFYENSYSPYTKSVDSYGYGGAESAISVAPSIEPGSQEINVNVNVTYKIK</sequence>
<dbReference type="AlphaFoldDB" id="A0A2H0N7N0"/>
<dbReference type="Gene3D" id="3.30.70.2970">
    <property type="entry name" value="Protein of unknown function (DUF541), domain 2"/>
    <property type="match status" value="1"/>
</dbReference>
<dbReference type="InterPro" id="IPR052022">
    <property type="entry name" value="26kDa_periplasmic_antigen"/>
</dbReference>
<dbReference type="Gene3D" id="3.30.110.170">
    <property type="entry name" value="Protein of unknown function (DUF541), domain 1"/>
    <property type="match status" value="1"/>
</dbReference>
<evidence type="ECO:0000313" key="3">
    <source>
        <dbReference type="Proteomes" id="UP000229893"/>
    </source>
</evidence>
<keyword evidence="1" id="KW-0812">Transmembrane</keyword>
<name>A0A2H0N7N0_9BACT</name>
<dbReference type="InterPro" id="IPR007497">
    <property type="entry name" value="SIMPL/DUF541"/>
</dbReference>
<dbReference type="PANTHER" id="PTHR34387">
    <property type="entry name" value="SLR1258 PROTEIN"/>
    <property type="match status" value="1"/>
</dbReference>
<feature type="transmembrane region" description="Helical" evidence="1">
    <location>
        <begin position="12"/>
        <end position="31"/>
    </location>
</feature>
<keyword evidence="1" id="KW-0472">Membrane</keyword>
<proteinExistence type="predicted"/>
<keyword evidence="1" id="KW-1133">Transmembrane helix</keyword>
<dbReference type="GO" id="GO:0006974">
    <property type="term" value="P:DNA damage response"/>
    <property type="evidence" value="ECO:0007669"/>
    <property type="project" value="TreeGrafter"/>
</dbReference>
<organism evidence="2 3">
    <name type="scientific">Candidatus Liptonbacteria bacterium CG11_big_fil_rev_8_21_14_0_20_35_14</name>
    <dbReference type="NCBI Taxonomy" id="1974634"/>
    <lineage>
        <taxon>Bacteria</taxon>
        <taxon>Candidatus Liptoniibacteriota</taxon>
    </lineage>
</organism>
<comment type="caution">
    <text evidence="2">The sequence shown here is derived from an EMBL/GenBank/DDBJ whole genome shotgun (WGS) entry which is preliminary data.</text>
</comment>
<accession>A0A2H0N7N0</accession>
<evidence type="ECO:0000313" key="2">
    <source>
        <dbReference type="EMBL" id="PIR04894.1"/>
    </source>
</evidence>
<dbReference type="EMBL" id="PCWO01000030">
    <property type="protein sequence ID" value="PIR04894.1"/>
    <property type="molecule type" value="Genomic_DNA"/>
</dbReference>